<comment type="caution">
    <text evidence="3">The sequence shown here is derived from an EMBL/GenBank/DDBJ whole genome shotgun (WGS) entry which is preliminary data.</text>
</comment>
<accession>A0ABN8NS67</accession>
<evidence type="ECO:0000313" key="4">
    <source>
        <dbReference type="Proteomes" id="UP001159405"/>
    </source>
</evidence>
<gene>
    <name evidence="3" type="ORF">PLOB_00027815</name>
</gene>
<reference evidence="3 4" key="1">
    <citation type="submission" date="2022-05" db="EMBL/GenBank/DDBJ databases">
        <authorList>
            <consortium name="Genoscope - CEA"/>
            <person name="William W."/>
        </authorList>
    </citation>
    <scope>NUCLEOTIDE SEQUENCE [LARGE SCALE GENOMIC DNA]</scope>
</reference>
<dbReference type="EMBL" id="CALNXK010000034">
    <property type="protein sequence ID" value="CAH3120260.1"/>
    <property type="molecule type" value="Genomic_DNA"/>
</dbReference>
<keyword evidence="2" id="KW-1133">Transmembrane helix</keyword>
<keyword evidence="2" id="KW-0812">Transmembrane</keyword>
<evidence type="ECO:0000313" key="3">
    <source>
        <dbReference type="EMBL" id="CAH3120260.1"/>
    </source>
</evidence>
<dbReference type="Proteomes" id="UP001159405">
    <property type="component" value="Unassembled WGS sequence"/>
</dbReference>
<evidence type="ECO:0000256" key="1">
    <source>
        <dbReference type="ARBA" id="ARBA00009024"/>
    </source>
</evidence>
<keyword evidence="4" id="KW-1185">Reference proteome</keyword>
<organism evidence="3 4">
    <name type="scientific">Porites lobata</name>
    <dbReference type="NCBI Taxonomy" id="104759"/>
    <lineage>
        <taxon>Eukaryota</taxon>
        <taxon>Metazoa</taxon>
        <taxon>Cnidaria</taxon>
        <taxon>Anthozoa</taxon>
        <taxon>Hexacorallia</taxon>
        <taxon>Scleractinia</taxon>
        <taxon>Fungiina</taxon>
        <taxon>Poritidae</taxon>
        <taxon>Porites</taxon>
    </lineage>
</organism>
<dbReference type="Pfam" id="PF04749">
    <property type="entry name" value="PLAC8"/>
    <property type="match status" value="1"/>
</dbReference>
<feature type="transmembrane region" description="Helical" evidence="2">
    <location>
        <begin position="37"/>
        <end position="57"/>
    </location>
</feature>
<sequence>MAKQWSHGLFHCFDDSVTCLVTYFCTCYTAGKNAEAVGDSCVLCGLASFIPLANFFFMAHIRSKIREQNGIEGTFVNDLIATSCCLVCMLVQSAQEVKGGPGAMSIARS</sequence>
<dbReference type="PANTHER" id="PTHR15907">
    <property type="entry name" value="DUF614 FAMILY PROTEIN-RELATED"/>
    <property type="match status" value="1"/>
</dbReference>
<protein>
    <submittedName>
        <fullName evidence="3">Uncharacterized protein</fullName>
    </submittedName>
</protein>
<evidence type="ECO:0000256" key="2">
    <source>
        <dbReference type="SAM" id="Phobius"/>
    </source>
</evidence>
<name>A0ABN8NS67_9CNID</name>
<proteinExistence type="inferred from homology"/>
<dbReference type="NCBIfam" id="TIGR01571">
    <property type="entry name" value="A_thal_Cys_rich"/>
    <property type="match status" value="1"/>
</dbReference>
<keyword evidence="2" id="KW-0472">Membrane</keyword>
<dbReference type="InterPro" id="IPR006461">
    <property type="entry name" value="PLAC_motif_containing"/>
</dbReference>
<comment type="similarity">
    <text evidence="1">Belongs to the cornifelin family.</text>
</comment>